<proteinExistence type="predicted"/>
<accession>A0A2M7VF71</accession>
<evidence type="ECO:0000313" key="1">
    <source>
        <dbReference type="EMBL" id="PIZ99239.1"/>
    </source>
</evidence>
<organism evidence="1 2">
    <name type="scientific">Candidatus Komeilibacteria bacterium CG_4_10_14_0_2_um_filter_37_10</name>
    <dbReference type="NCBI Taxonomy" id="1974470"/>
    <lineage>
        <taxon>Bacteria</taxon>
        <taxon>Candidatus Komeiliibacteriota</taxon>
    </lineage>
</organism>
<sequence>MEAQETMKKTLQVTNEAISLLAAKEKDFSPQYFMMMPIEEPKSISSSLQPSEIEYDIFGLMALMIYALQERQELALNENYPAKLLKNTNIKGTYLLEGIRRMLSDYRHIKCVALRQKGLAVSFVSCLQLTTLRHLLNVYAIGKNATVELVKKKNRNYLQLKIQQETIIEISDMCIMFCNQPATSQALYDQVQIMAELIALVEKDLIFIGSELIQLNIFTPFIALSAPQLFEKTFLANLAELSEELNRGVIPSALRETRKSRMYHQQDGDRRYLLDKQYYDEHIEYVIYLPTERSLLIRFSLQFDREEINTLLAEKQFRSYPIKTKHQDKFVIKKGGSSRGVNRVFTRTNWQVFDQDRLVLTLCGKDTVLLPLDNIAAALELFADIYYRRMFISSWLPSAEVPCDLTDYERQVIKNMKNLFLIYNFFVKPVLDKEFSEAAQRIVFLESQEEDPEPQLAYEWLYQQLNSIKEDDYFEKFHCLLLAINEVVDQQMPIMMRLSAMQCDRALELQSRLLKMIGVSQVFLNSYKRQELLLV</sequence>
<dbReference type="EMBL" id="PFPO01000039">
    <property type="protein sequence ID" value="PIZ99239.1"/>
    <property type="molecule type" value="Genomic_DNA"/>
</dbReference>
<reference evidence="2" key="1">
    <citation type="submission" date="2017-09" db="EMBL/GenBank/DDBJ databases">
        <title>Depth-based differentiation of microbial function through sediment-hosted aquifers and enrichment of novel symbionts in the deep terrestrial subsurface.</title>
        <authorList>
            <person name="Probst A.J."/>
            <person name="Ladd B."/>
            <person name="Jarett J.K."/>
            <person name="Geller-Mcgrath D.E."/>
            <person name="Sieber C.M.K."/>
            <person name="Emerson J.B."/>
            <person name="Anantharaman K."/>
            <person name="Thomas B.C."/>
            <person name="Malmstrom R."/>
            <person name="Stieglmeier M."/>
            <person name="Klingl A."/>
            <person name="Woyke T."/>
            <person name="Ryan C.M."/>
            <person name="Banfield J.F."/>
        </authorList>
    </citation>
    <scope>NUCLEOTIDE SEQUENCE [LARGE SCALE GENOMIC DNA]</scope>
</reference>
<dbReference type="Proteomes" id="UP000230405">
    <property type="component" value="Unassembled WGS sequence"/>
</dbReference>
<comment type="caution">
    <text evidence="1">The sequence shown here is derived from an EMBL/GenBank/DDBJ whole genome shotgun (WGS) entry which is preliminary data.</text>
</comment>
<name>A0A2M7VF71_9BACT</name>
<gene>
    <name evidence="1" type="ORF">COX77_02125</name>
</gene>
<evidence type="ECO:0000313" key="2">
    <source>
        <dbReference type="Proteomes" id="UP000230405"/>
    </source>
</evidence>
<protein>
    <submittedName>
        <fullName evidence="1">Uncharacterized protein</fullName>
    </submittedName>
</protein>
<dbReference type="AlphaFoldDB" id="A0A2M7VF71"/>